<keyword evidence="1 3" id="KW-0808">Transferase</keyword>
<dbReference type="RefSeq" id="WP_119142112.1">
    <property type="nucleotide sequence ID" value="NZ_CBCSFL010000024.1"/>
</dbReference>
<dbReference type="AlphaFoldDB" id="A0A383RW16"/>
<reference evidence="4" key="1">
    <citation type="submission" date="2018-08" db="EMBL/GenBank/DDBJ databases">
        <authorList>
            <person name="Blom J."/>
        </authorList>
    </citation>
    <scope>NUCLEOTIDE SEQUENCE [LARGE SCALE GENOMIC DNA]</scope>
    <source>
        <strain evidence="4">CCOS 865</strain>
    </source>
</reference>
<sequence>MSHFAVVAPPYPSHVQALQAVAATLLDRGHQVTFLQQSDGQRWLDDPRIGFQPLGLDSHPPGSLDQALRLAAHPAGPWRLRRLIRQLAETSAMLAAQLPAALAELRVDAVLADQMEPAGALAAEALELPLVSIACALPVNREDGVPLPVTPFAFGNDARNLKLYRGSCQVHDWLMAPLAEVLQRAATHLRLPPRTGLHDCLSPLAQISQTVPGFDFPRQALPAHFHAVGPLRGARLHADGAWLFDVHKPLVFATLGTLQGHRFGLFARIAQACRLLDVQLLLAHCGGLAAHQQARLLQLGATVVTDFAPQHWAVRRADVVISHGGLNTVLDAVAAATPLLVMPIAFDQPGVAARVVYHRLGLALSRRAGVAAIAQALARLLAEPMPGLGPLQAELAHAGGVSKAADIIEQALRSGQPVLTEGHHGA</sequence>
<organism evidence="3 4">
    <name type="scientific">Pseudomonas reidholzensis</name>
    <dbReference type="NCBI Taxonomy" id="1785162"/>
    <lineage>
        <taxon>Bacteria</taxon>
        <taxon>Pseudomonadati</taxon>
        <taxon>Pseudomonadota</taxon>
        <taxon>Gammaproteobacteria</taxon>
        <taxon>Pseudomonadales</taxon>
        <taxon>Pseudomonadaceae</taxon>
        <taxon>Pseudomonas</taxon>
    </lineage>
</organism>
<dbReference type="Pfam" id="PF04101">
    <property type="entry name" value="Glyco_tran_28_C"/>
    <property type="match status" value="1"/>
</dbReference>
<feature type="domain" description="Glycosyl transferase family 28 C-terminal" evidence="2">
    <location>
        <begin position="287"/>
        <end position="385"/>
    </location>
</feature>
<evidence type="ECO:0000313" key="3">
    <source>
        <dbReference type="EMBL" id="SYX90666.1"/>
    </source>
</evidence>
<dbReference type="GO" id="GO:0017000">
    <property type="term" value="P:antibiotic biosynthetic process"/>
    <property type="evidence" value="ECO:0007669"/>
    <property type="project" value="UniProtKB-ARBA"/>
</dbReference>
<dbReference type="EMBL" id="UNOZ01000020">
    <property type="protein sequence ID" value="SYX90666.1"/>
    <property type="molecule type" value="Genomic_DNA"/>
</dbReference>
<dbReference type="Proteomes" id="UP000263595">
    <property type="component" value="Unassembled WGS sequence"/>
</dbReference>
<dbReference type="InterPro" id="IPR002213">
    <property type="entry name" value="UDP_glucos_trans"/>
</dbReference>
<dbReference type="InterPro" id="IPR035595">
    <property type="entry name" value="UDP_glycos_trans_CS"/>
</dbReference>
<keyword evidence="3" id="KW-0328">Glycosyltransferase</keyword>
<dbReference type="PANTHER" id="PTHR48050">
    <property type="entry name" value="STEROL 3-BETA-GLUCOSYLTRANSFERASE"/>
    <property type="match status" value="1"/>
</dbReference>
<evidence type="ECO:0000259" key="2">
    <source>
        <dbReference type="Pfam" id="PF04101"/>
    </source>
</evidence>
<keyword evidence="4" id="KW-1185">Reference proteome</keyword>
<dbReference type="OrthoDB" id="9805366at2"/>
<dbReference type="PROSITE" id="PS00375">
    <property type="entry name" value="UDPGT"/>
    <property type="match status" value="1"/>
</dbReference>
<accession>A0A383RW16</accession>
<name>A0A383RW16_9PSED</name>
<dbReference type="CDD" id="cd03784">
    <property type="entry name" value="GT1_Gtf-like"/>
    <property type="match status" value="1"/>
</dbReference>
<gene>
    <name evidence="3" type="primary">crtX</name>
    <name evidence="3" type="ORF">CCOS865_02933</name>
</gene>
<dbReference type="GO" id="GO:0008194">
    <property type="term" value="F:UDP-glycosyltransferase activity"/>
    <property type="evidence" value="ECO:0007669"/>
    <property type="project" value="InterPro"/>
</dbReference>
<evidence type="ECO:0000313" key="4">
    <source>
        <dbReference type="Proteomes" id="UP000263595"/>
    </source>
</evidence>
<dbReference type="PANTHER" id="PTHR48050:SF13">
    <property type="entry name" value="STEROL 3-BETA-GLUCOSYLTRANSFERASE UGT80A2"/>
    <property type="match status" value="1"/>
</dbReference>
<dbReference type="InterPro" id="IPR050426">
    <property type="entry name" value="Glycosyltransferase_28"/>
</dbReference>
<proteinExistence type="predicted"/>
<dbReference type="EC" id="2.4.1.276" evidence="3"/>
<evidence type="ECO:0000256" key="1">
    <source>
        <dbReference type="ARBA" id="ARBA00022679"/>
    </source>
</evidence>
<dbReference type="Gene3D" id="3.40.50.2000">
    <property type="entry name" value="Glycogen Phosphorylase B"/>
    <property type="match status" value="2"/>
</dbReference>
<dbReference type="SUPFAM" id="SSF53756">
    <property type="entry name" value="UDP-Glycosyltransferase/glycogen phosphorylase"/>
    <property type="match status" value="1"/>
</dbReference>
<protein>
    <submittedName>
        <fullName evidence="3">Zeaxanthin glucosyltransferase</fullName>
        <ecNumber evidence="3">2.4.1.276</ecNumber>
    </submittedName>
</protein>
<dbReference type="InterPro" id="IPR007235">
    <property type="entry name" value="Glyco_trans_28_C"/>
</dbReference>
<dbReference type="GO" id="GO:0016758">
    <property type="term" value="F:hexosyltransferase activity"/>
    <property type="evidence" value="ECO:0007669"/>
    <property type="project" value="InterPro"/>
</dbReference>